<evidence type="ECO:0000313" key="2">
    <source>
        <dbReference type="EMBL" id="MBB3210092.1"/>
    </source>
</evidence>
<dbReference type="InterPro" id="IPR034660">
    <property type="entry name" value="DinB/YfiT-like"/>
</dbReference>
<sequence>MNPETNLWLDAARQTVASYRNMIDASVSQLNDEELFQRPAAEINSVAIILRHLGGNLRSRWTDFFTTDGEKDTRDRDTEFLDWEGDRQSLIEAFDTGWSALVDALVSIDHENVHQTVLIRGEPHTVAQAVTRSLTHVSYHVGQIAIIARMVHAEQWRWLTIAPGNSQTHNATTWGTSASRSIHAAADEETPDSSAKDPTSRQ</sequence>
<dbReference type="InterPro" id="IPR011466">
    <property type="entry name" value="DUF1572"/>
</dbReference>
<dbReference type="RefSeq" id="WP_184309184.1">
    <property type="nucleotide sequence ID" value="NZ_JACHXU010000031.1"/>
</dbReference>
<dbReference type="SUPFAM" id="SSF109854">
    <property type="entry name" value="DinB/YfiT-like putative metalloenzymes"/>
    <property type="match status" value="1"/>
</dbReference>
<gene>
    <name evidence="2" type="ORF">FHS27_005938</name>
</gene>
<dbReference type="Gene3D" id="1.20.120.450">
    <property type="entry name" value="dinb family like domain"/>
    <property type="match status" value="1"/>
</dbReference>
<protein>
    <submittedName>
        <fullName evidence="2">Putative damage-inducible protein DinB</fullName>
    </submittedName>
</protein>
<reference evidence="2 3" key="1">
    <citation type="submission" date="2020-08" db="EMBL/GenBank/DDBJ databases">
        <title>Genomic Encyclopedia of Type Strains, Phase III (KMG-III): the genomes of soil and plant-associated and newly described type strains.</title>
        <authorList>
            <person name="Whitman W."/>
        </authorList>
    </citation>
    <scope>NUCLEOTIDE SEQUENCE [LARGE SCALE GENOMIC DNA]</scope>
    <source>
        <strain evidence="2 3">CECT 8075</strain>
    </source>
</reference>
<dbReference type="AlphaFoldDB" id="A0A7W5E6E7"/>
<keyword evidence="3" id="KW-1185">Reference proteome</keyword>
<comment type="caution">
    <text evidence="2">The sequence shown here is derived from an EMBL/GenBank/DDBJ whole genome shotgun (WGS) entry which is preliminary data.</text>
</comment>
<feature type="compositionally biased region" description="Polar residues" evidence="1">
    <location>
        <begin position="167"/>
        <end position="180"/>
    </location>
</feature>
<evidence type="ECO:0000256" key="1">
    <source>
        <dbReference type="SAM" id="MobiDB-lite"/>
    </source>
</evidence>
<accession>A0A7W5E6E7</accession>
<dbReference type="Pfam" id="PF07609">
    <property type="entry name" value="DUF1572"/>
    <property type="match status" value="1"/>
</dbReference>
<feature type="region of interest" description="Disordered" evidence="1">
    <location>
        <begin position="167"/>
        <end position="202"/>
    </location>
</feature>
<dbReference type="EMBL" id="JACHXU010000031">
    <property type="protein sequence ID" value="MBB3210092.1"/>
    <property type="molecule type" value="Genomic_DNA"/>
</dbReference>
<dbReference type="Proteomes" id="UP000536179">
    <property type="component" value="Unassembled WGS sequence"/>
</dbReference>
<evidence type="ECO:0000313" key="3">
    <source>
        <dbReference type="Proteomes" id="UP000536179"/>
    </source>
</evidence>
<name>A0A7W5E6E7_9BACT</name>
<organism evidence="2 3">
    <name type="scientific">Aporhodopirellula rubra</name>
    <dbReference type="NCBI Taxonomy" id="980271"/>
    <lineage>
        <taxon>Bacteria</taxon>
        <taxon>Pseudomonadati</taxon>
        <taxon>Planctomycetota</taxon>
        <taxon>Planctomycetia</taxon>
        <taxon>Pirellulales</taxon>
        <taxon>Pirellulaceae</taxon>
        <taxon>Aporhodopirellula</taxon>
    </lineage>
</organism>
<proteinExistence type="predicted"/>